<keyword evidence="1 3" id="KW-0853">WD repeat</keyword>
<evidence type="ECO:0000256" key="2">
    <source>
        <dbReference type="ARBA" id="ARBA00022737"/>
    </source>
</evidence>
<dbReference type="Gene3D" id="2.130.10.10">
    <property type="entry name" value="YVTN repeat-like/Quinoprotein amine dehydrogenase"/>
    <property type="match status" value="2"/>
</dbReference>
<evidence type="ECO:0000313" key="5">
    <source>
        <dbReference type="WBParaSite" id="ALUE_0001919701-mRNA-1"/>
    </source>
</evidence>
<dbReference type="InterPro" id="IPR015943">
    <property type="entry name" value="WD40/YVTN_repeat-like_dom_sf"/>
</dbReference>
<dbReference type="PROSITE" id="PS50082">
    <property type="entry name" value="WD_REPEATS_2"/>
    <property type="match status" value="1"/>
</dbReference>
<organism evidence="4 5">
    <name type="scientific">Ascaris lumbricoides</name>
    <name type="common">Giant roundworm</name>
    <dbReference type="NCBI Taxonomy" id="6252"/>
    <lineage>
        <taxon>Eukaryota</taxon>
        <taxon>Metazoa</taxon>
        <taxon>Ecdysozoa</taxon>
        <taxon>Nematoda</taxon>
        <taxon>Chromadorea</taxon>
        <taxon>Rhabditida</taxon>
        <taxon>Spirurina</taxon>
        <taxon>Ascaridomorpha</taxon>
        <taxon>Ascaridoidea</taxon>
        <taxon>Ascarididae</taxon>
        <taxon>Ascaris</taxon>
    </lineage>
</organism>
<protein>
    <submittedName>
        <fullName evidence="5">WD_REPEATS_REGION domain-containing protein</fullName>
    </submittedName>
</protein>
<dbReference type="SMART" id="SM00320">
    <property type="entry name" value="WD40"/>
    <property type="match status" value="3"/>
</dbReference>
<dbReference type="InterPro" id="IPR036322">
    <property type="entry name" value="WD40_repeat_dom_sf"/>
</dbReference>
<proteinExistence type="predicted"/>
<dbReference type="PANTHER" id="PTHR22847:SF637">
    <property type="entry name" value="WD REPEAT DOMAIN 5B"/>
    <property type="match status" value="1"/>
</dbReference>
<evidence type="ECO:0000313" key="4">
    <source>
        <dbReference type="Proteomes" id="UP000036681"/>
    </source>
</evidence>
<evidence type="ECO:0000256" key="1">
    <source>
        <dbReference type="ARBA" id="ARBA00022574"/>
    </source>
</evidence>
<sequence>MLPGGGVTVKMRAIYDSRTTDRGCTLETLSTGAQLQGKVGRIIPYTARTATGQRDRTAASRLLVRSHTLDGHTRAVLSVSANDATVITGSKGLTFYLHCAKVGRIIPYTARTATGQRDRTAASRLLVRSHTLDGHTRAVLSVSANDTTVITGSKERDFLDIVDRLAKLWDLERGIERCTLDRLAKLWDLERGIERCTLGLHQNNVTCVRLIPNGHLALSVSMSTVRIWDVRTEKCVYVLHSSGLATEGNAIVVLVLFLHSLRSTGCCLDL</sequence>
<name>A0A0M3IKD5_ASCLU</name>
<dbReference type="WBParaSite" id="ALUE_0001919701-mRNA-1">
    <property type="protein sequence ID" value="ALUE_0001919701-mRNA-1"/>
    <property type="gene ID" value="ALUE_0001919701"/>
</dbReference>
<dbReference type="Proteomes" id="UP000036681">
    <property type="component" value="Unplaced"/>
</dbReference>
<dbReference type="SUPFAM" id="SSF50978">
    <property type="entry name" value="WD40 repeat-like"/>
    <property type="match status" value="1"/>
</dbReference>
<dbReference type="InterPro" id="IPR001680">
    <property type="entry name" value="WD40_rpt"/>
</dbReference>
<keyword evidence="2" id="KW-0677">Repeat</keyword>
<accession>A0A0M3IKD5</accession>
<dbReference type="GO" id="GO:1990234">
    <property type="term" value="C:transferase complex"/>
    <property type="evidence" value="ECO:0007669"/>
    <property type="project" value="UniProtKB-ARBA"/>
</dbReference>
<keyword evidence="4" id="KW-1185">Reference proteome</keyword>
<evidence type="ECO:0000256" key="3">
    <source>
        <dbReference type="PROSITE-ProRule" id="PRU00221"/>
    </source>
</evidence>
<dbReference type="Pfam" id="PF00400">
    <property type="entry name" value="WD40"/>
    <property type="match status" value="3"/>
</dbReference>
<feature type="repeat" description="WD" evidence="3">
    <location>
        <begin position="198"/>
        <end position="238"/>
    </location>
</feature>
<dbReference type="AlphaFoldDB" id="A0A0M3IKD5"/>
<dbReference type="PANTHER" id="PTHR22847">
    <property type="entry name" value="WD40 REPEAT PROTEIN"/>
    <property type="match status" value="1"/>
</dbReference>
<reference evidence="5" key="1">
    <citation type="submission" date="2016-05" db="UniProtKB">
        <authorList>
            <consortium name="WormBaseParasite"/>
        </authorList>
    </citation>
    <scope>IDENTIFICATION</scope>
</reference>